<dbReference type="RefSeq" id="WP_080805966.1">
    <property type="nucleotide sequence ID" value="NZ_LT828552.1"/>
</dbReference>
<dbReference type="PANTHER" id="PTHR21499">
    <property type="entry name" value="ASPARTATE KINASE"/>
    <property type="match status" value="1"/>
</dbReference>
<evidence type="ECO:0000313" key="11">
    <source>
        <dbReference type="EMBL" id="SLM29203.1"/>
    </source>
</evidence>
<dbReference type="NCBIfam" id="TIGR00657">
    <property type="entry name" value="asp_kinases"/>
    <property type="match status" value="1"/>
</dbReference>
<gene>
    <name evidence="11" type="ORF">MTBBW1_1730001</name>
</gene>
<dbReference type="OrthoDB" id="9799110at2"/>
<evidence type="ECO:0000256" key="3">
    <source>
        <dbReference type="ARBA" id="ARBA00022679"/>
    </source>
</evidence>
<evidence type="ECO:0000313" key="12">
    <source>
        <dbReference type="Proteomes" id="UP000191931"/>
    </source>
</evidence>
<dbReference type="PIRSF" id="PIRSF000726">
    <property type="entry name" value="Asp_kin"/>
    <property type="match status" value="1"/>
</dbReference>
<dbReference type="CDD" id="cd04892">
    <property type="entry name" value="ACT_AK-like_2"/>
    <property type="match status" value="1"/>
</dbReference>
<protein>
    <recommendedName>
        <fullName evidence="8">Aspartokinase</fullName>
        <ecNumber evidence="8">2.7.2.4</ecNumber>
    </recommendedName>
</protein>
<keyword evidence="9" id="KW-0028">Amino-acid biosynthesis</keyword>
<dbReference type="InterPro" id="IPR002912">
    <property type="entry name" value="ACT_dom"/>
</dbReference>
<dbReference type="InterPro" id="IPR054352">
    <property type="entry name" value="ACT_Aspartokinase"/>
</dbReference>
<dbReference type="InterPro" id="IPR036393">
    <property type="entry name" value="AceGlu_kinase-like_sf"/>
</dbReference>
<keyword evidence="6" id="KW-0067">ATP-binding</keyword>
<comment type="similarity">
    <text evidence="2 8">Belongs to the aspartokinase family.</text>
</comment>
<dbReference type="Gene3D" id="3.40.1160.10">
    <property type="entry name" value="Acetylglutamate kinase-like"/>
    <property type="match status" value="1"/>
</dbReference>
<dbReference type="Gene3D" id="3.30.2130.10">
    <property type="entry name" value="VC0802-like"/>
    <property type="match status" value="1"/>
</dbReference>
<keyword evidence="4" id="KW-0547">Nucleotide-binding</keyword>
<dbReference type="UniPathway" id="UPA00051">
    <property type="reaction ID" value="UER00462"/>
</dbReference>
<evidence type="ECO:0000256" key="4">
    <source>
        <dbReference type="ARBA" id="ARBA00022741"/>
    </source>
</evidence>
<evidence type="ECO:0000256" key="1">
    <source>
        <dbReference type="ARBA" id="ARBA00004766"/>
    </source>
</evidence>
<reference evidence="11 12" key="1">
    <citation type="submission" date="2017-03" db="EMBL/GenBank/DDBJ databases">
        <authorList>
            <person name="Afonso C.L."/>
            <person name="Miller P.J."/>
            <person name="Scott M.A."/>
            <person name="Spackman E."/>
            <person name="Goraichik I."/>
            <person name="Dimitrov K.M."/>
            <person name="Suarez D.L."/>
            <person name="Swayne D.E."/>
        </authorList>
    </citation>
    <scope>NUCLEOTIDE SEQUENCE [LARGE SCALE GENOMIC DNA]</scope>
    <source>
        <strain evidence="11">PRJEB14757</strain>
    </source>
</reference>
<comment type="pathway">
    <text evidence="9">Amino-acid biosynthesis; L-threonine biosynthesis; L-threonine from L-aspartate: step 1/5.</text>
</comment>
<evidence type="ECO:0000256" key="2">
    <source>
        <dbReference type="ARBA" id="ARBA00010122"/>
    </source>
</evidence>
<dbReference type="Proteomes" id="UP000191931">
    <property type="component" value="Unassembled WGS sequence"/>
</dbReference>
<dbReference type="GO" id="GO:0009090">
    <property type="term" value="P:homoserine biosynthetic process"/>
    <property type="evidence" value="ECO:0007669"/>
    <property type="project" value="TreeGrafter"/>
</dbReference>
<dbReference type="Pfam" id="PF00696">
    <property type="entry name" value="AA_kinase"/>
    <property type="match status" value="1"/>
</dbReference>
<dbReference type="GO" id="GO:0004072">
    <property type="term" value="F:aspartate kinase activity"/>
    <property type="evidence" value="ECO:0007669"/>
    <property type="project" value="UniProtKB-EC"/>
</dbReference>
<dbReference type="SUPFAM" id="SSF55021">
    <property type="entry name" value="ACT-like"/>
    <property type="match status" value="2"/>
</dbReference>
<dbReference type="SUPFAM" id="SSF53633">
    <property type="entry name" value="Carbamate kinase-like"/>
    <property type="match status" value="1"/>
</dbReference>
<evidence type="ECO:0000256" key="7">
    <source>
        <dbReference type="ARBA" id="ARBA00047872"/>
    </source>
</evidence>
<keyword evidence="12" id="KW-1185">Reference proteome</keyword>
<evidence type="ECO:0000256" key="8">
    <source>
        <dbReference type="RuleBase" id="RU003448"/>
    </source>
</evidence>
<comment type="catalytic activity">
    <reaction evidence="7 8">
        <text>L-aspartate + ATP = 4-phospho-L-aspartate + ADP</text>
        <dbReference type="Rhea" id="RHEA:23776"/>
        <dbReference type="ChEBI" id="CHEBI:29991"/>
        <dbReference type="ChEBI" id="CHEBI:30616"/>
        <dbReference type="ChEBI" id="CHEBI:57535"/>
        <dbReference type="ChEBI" id="CHEBI:456216"/>
        <dbReference type="EC" id="2.7.2.4"/>
    </reaction>
</comment>
<feature type="domain" description="ACT" evidence="10">
    <location>
        <begin position="397"/>
        <end position="456"/>
    </location>
</feature>
<keyword evidence="3 8" id="KW-0808">Transferase</keyword>
<dbReference type="InterPro" id="IPR001048">
    <property type="entry name" value="Asp/Glu/Uridylate_kinase"/>
</dbReference>
<dbReference type="GO" id="GO:0009088">
    <property type="term" value="P:threonine biosynthetic process"/>
    <property type="evidence" value="ECO:0007669"/>
    <property type="project" value="UniProtKB-UniPathway"/>
</dbReference>
<keyword evidence="5 8" id="KW-0418">Kinase</keyword>
<dbReference type="InterPro" id="IPR005260">
    <property type="entry name" value="Asp_kin_monofn"/>
</dbReference>
<dbReference type="UniPathway" id="UPA00034">
    <property type="reaction ID" value="UER00015"/>
</dbReference>
<evidence type="ECO:0000259" key="10">
    <source>
        <dbReference type="PROSITE" id="PS51671"/>
    </source>
</evidence>
<comment type="pathway">
    <text evidence="1 9">Amino-acid biosynthesis; L-lysine biosynthesis via DAP pathway; (S)-tetrahydrodipicolinate from L-aspartate: step 1/4.</text>
</comment>
<dbReference type="UniPathway" id="UPA00050">
    <property type="reaction ID" value="UER00461"/>
</dbReference>
<dbReference type="InterPro" id="IPR001341">
    <property type="entry name" value="Asp_kinase"/>
</dbReference>
<dbReference type="GO" id="GO:0005524">
    <property type="term" value="F:ATP binding"/>
    <property type="evidence" value="ECO:0007669"/>
    <property type="project" value="UniProtKB-KW"/>
</dbReference>
<evidence type="ECO:0000256" key="6">
    <source>
        <dbReference type="ARBA" id="ARBA00022840"/>
    </source>
</evidence>
<organism evidence="11 12">
    <name type="scientific">Desulfamplus magnetovallimortis</name>
    <dbReference type="NCBI Taxonomy" id="1246637"/>
    <lineage>
        <taxon>Bacteria</taxon>
        <taxon>Pseudomonadati</taxon>
        <taxon>Thermodesulfobacteriota</taxon>
        <taxon>Desulfobacteria</taxon>
        <taxon>Desulfobacterales</taxon>
        <taxon>Desulfobacteraceae</taxon>
        <taxon>Desulfamplus</taxon>
    </lineage>
</organism>
<dbReference type="EC" id="2.7.2.4" evidence="8"/>
<dbReference type="PANTHER" id="PTHR21499:SF59">
    <property type="entry name" value="ASPARTOKINASE"/>
    <property type="match status" value="1"/>
</dbReference>
<dbReference type="PROSITE" id="PS51671">
    <property type="entry name" value="ACT"/>
    <property type="match status" value="1"/>
</dbReference>
<comment type="pathway">
    <text evidence="9">Amino-acid biosynthesis; L-methionine biosynthesis via de novo pathway; L-homoserine from L-aspartate: step 1/3.</text>
</comment>
<dbReference type="GO" id="GO:0009089">
    <property type="term" value="P:lysine biosynthetic process via diaminopimelate"/>
    <property type="evidence" value="ECO:0007669"/>
    <property type="project" value="UniProtKB-UniPathway"/>
</dbReference>
<dbReference type="Pfam" id="PF22468">
    <property type="entry name" value="ACT_9"/>
    <property type="match status" value="1"/>
</dbReference>
<dbReference type="GO" id="GO:0005829">
    <property type="term" value="C:cytosol"/>
    <property type="evidence" value="ECO:0007669"/>
    <property type="project" value="TreeGrafter"/>
</dbReference>
<dbReference type="EMBL" id="FWEV01000083">
    <property type="protein sequence ID" value="SLM29203.1"/>
    <property type="molecule type" value="Genomic_DNA"/>
</dbReference>
<dbReference type="AlphaFoldDB" id="A0A1W1H9S3"/>
<proteinExistence type="inferred from homology"/>
<dbReference type="InterPro" id="IPR045865">
    <property type="entry name" value="ACT-like_dom_sf"/>
</dbReference>
<dbReference type="STRING" id="1246637.MTBBW1_1730001"/>
<name>A0A1W1H9S3_9BACT</name>
<evidence type="ECO:0000256" key="5">
    <source>
        <dbReference type="ARBA" id="ARBA00022777"/>
    </source>
</evidence>
<sequence>MKVIKIGGGCLKGESVVSSIVELVAARGKGHIFVLSAFSGITDKLVSGIEMALHDEEHIPSIINEIRQEHLFMARVLIKSEIAFKSLKQELDNHFLKLERYYYGINFTREATPRMQDIIMSYGERLSVILMARVMESRGENAGFIMPQDAGVITDGRFADATANMPLTTSNLENKIRPLMTSKPGFMLFFPGFFGVSESGEITTFGRGGSDYSAAVVAAALKAEILEIWKDTEGFMTADPSVVPDARLISLLSYEEASELAYSGASILHPRTVEPVRKSDINIAIKNTLNPDGDGSLITEKSVTAKNIIKSISHTKDIGILKVYASGVGLRQGILAKIAGSLSDAGINIKSVVTSQTCISLLFSKMDVENAHNVIESITPRLYRESETVTNCALISVVGDGLHKHRGIAARCFTAVSDANVNIEMISFGPSKAALYFLVNQGDLEKTLNALHGYFV</sequence>
<evidence type="ECO:0000256" key="9">
    <source>
        <dbReference type="RuleBase" id="RU004249"/>
    </source>
</evidence>
<accession>A0A1W1H9S3</accession>